<dbReference type="EC" id="2.7.11.1" evidence="1"/>
<feature type="region of interest" description="Disordered" evidence="11">
    <location>
        <begin position="439"/>
        <end position="458"/>
    </location>
</feature>
<evidence type="ECO:0000256" key="11">
    <source>
        <dbReference type="SAM" id="MobiDB-lite"/>
    </source>
</evidence>
<keyword evidence="3" id="KW-0808">Transferase</keyword>
<feature type="compositionally biased region" description="Low complexity" evidence="11">
    <location>
        <begin position="829"/>
        <end position="852"/>
    </location>
</feature>
<evidence type="ECO:0000256" key="1">
    <source>
        <dbReference type="ARBA" id="ARBA00012513"/>
    </source>
</evidence>
<dbReference type="CDD" id="cd14008">
    <property type="entry name" value="STKc_LKB1_CaMKK"/>
    <property type="match status" value="1"/>
</dbReference>
<evidence type="ECO:0000256" key="9">
    <source>
        <dbReference type="PIRSR" id="PIRSR630616-2"/>
    </source>
</evidence>
<evidence type="ECO:0000256" key="5">
    <source>
        <dbReference type="ARBA" id="ARBA00022777"/>
    </source>
</evidence>
<keyword evidence="4 9" id="KW-0547">Nucleotide-binding</keyword>
<evidence type="ECO:0000256" key="10">
    <source>
        <dbReference type="PROSITE-ProRule" id="PRU10141"/>
    </source>
</evidence>
<keyword evidence="6 9" id="KW-0067">ATP-binding</keyword>
<organism evidence="13 14">
    <name type="scientific">Fonsecaea multimorphosa CBS 102226</name>
    <dbReference type="NCBI Taxonomy" id="1442371"/>
    <lineage>
        <taxon>Eukaryota</taxon>
        <taxon>Fungi</taxon>
        <taxon>Dikarya</taxon>
        <taxon>Ascomycota</taxon>
        <taxon>Pezizomycotina</taxon>
        <taxon>Eurotiomycetes</taxon>
        <taxon>Chaetothyriomycetidae</taxon>
        <taxon>Chaetothyriales</taxon>
        <taxon>Herpotrichiellaceae</taxon>
        <taxon>Fonsecaea</taxon>
    </lineage>
</organism>
<proteinExistence type="predicted"/>
<feature type="region of interest" description="Disordered" evidence="11">
    <location>
        <begin position="98"/>
        <end position="174"/>
    </location>
</feature>
<dbReference type="Gene3D" id="1.10.510.10">
    <property type="entry name" value="Transferase(Phosphotransferase) domain 1"/>
    <property type="match status" value="1"/>
</dbReference>
<evidence type="ECO:0000313" key="14">
    <source>
        <dbReference type="Proteomes" id="UP000053411"/>
    </source>
</evidence>
<dbReference type="GO" id="GO:0042149">
    <property type="term" value="P:cellular response to glucose starvation"/>
    <property type="evidence" value="ECO:0007669"/>
    <property type="project" value="UniProtKB-ARBA"/>
</dbReference>
<reference evidence="13 14" key="1">
    <citation type="submission" date="2015-01" db="EMBL/GenBank/DDBJ databases">
        <title>The Genome Sequence of Fonsecaea multimorphosa CBS 102226.</title>
        <authorList>
            <consortium name="The Broad Institute Genomics Platform"/>
            <person name="Cuomo C."/>
            <person name="de Hoog S."/>
            <person name="Gorbushina A."/>
            <person name="Stielow B."/>
            <person name="Teixiera M."/>
            <person name="Abouelleil A."/>
            <person name="Chapman S.B."/>
            <person name="Priest M."/>
            <person name="Young S.K."/>
            <person name="Wortman J."/>
            <person name="Nusbaum C."/>
            <person name="Birren B."/>
        </authorList>
    </citation>
    <scope>NUCLEOTIDE SEQUENCE [LARGE SCALE GENOMIC DNA]</scope>
    <source>
        <strain evidence="13 14">CBS 102226</strain>
    </source>
</reference>
<gene>
    <name evidence="13" type="ORF">Z520_08994</name>
</gene>
<dbReference type="InterPro" id="IPR008271">
    <property type="entry name" value="Ser/Thr_kinase_AS"/>
</dbReference>
<dbReference type="PROSITE" id="PS00107">
    <property type="entry name" value="PROTEIN_KINASE_ATP"/>
    <property type="match status" value="1"/>
</dbReference>
<protein>
    <recommendedName>
        <fullName evidence="1">non-specific serine/threonine protein kinase</fullName>
        <ecNumber evidence="1">2.7.11.1</ecNumber>
    </recommendedName>
</protein>
<dbReference type="InterPro" id="IPR030616">
    <property type="entry name" value="Aur-like"/>
</dbReference>
<dbReference type="EMBL" id="KN848082">
    <property type="protein sequence ID" value="KIX95477.1"/>
    <property type="molecule type" value="Genomic_DNA"/>
</dbReference>
<feature type="compositionally biased region" description="Basic and acidic residues" evidence="11">
    <location>
        <begin position="259"/>
        <end position="275"/>
    </location>
</feature>
<dbReference type="AlphaFoldDB" id="A0A0D2JQ57"/>
<sequence length="1275" mass="139921">MPDNNVGIKWAPDLQRASHGVNTVGHVRDTERDSGTGLNDELAEDLSQSLGTESDTQRNTPTALSAQRPSEPVDEDVFHELNWNSKYGIAASPGFAPLKSQQSLPSSTQNSSSSLKALAERDAETSPSSAASLVHRALSTKSSYGQIRGRRPSHSKSFSTSFSNSNRLSNNEHPTYPIQSFEALQAQFHAPRPARPLRTRSSHPAQNLLYNEMSTWTRQGRERHSPNTQTAMTADNTPMSSPGLLHSGDRVPSASSLSDADRQPHHLQPPKETHTVEIDHDHFSGNKFVNNYEIIEEIGRGEHGKVKLGRDVERGTVVAVKIVPRYSGKRRLGRLGAPEDRTKREVAILKKARHPNVVSLLEVIDDPNKNKVYLILEYVEKGEIKWRKPGVREILAVNNTRFEQERAGVDLPLEPTERDLFSVGQARRRHELQDRARALNTNPTPNWSLEHGGEDEEEDEEIAEISRSASRQFYESSHPSRTSSHDEYVEGALAGSMYGAYAPDAYRGRTFSIAASVGALSHMSSEWNFDETDDEHAYVPALTLEEARRAFRDTLSGLQFLHFIGIIHRDIKPANLLVTGNGTVKISDFGVSYLGHPKDPEDPDYKLTEKDVSALDDEKELARSVGTPAFWAPELCYEDPSMFEEKEGPKITGALDLWALGITLYCMVYARLPFYASETMGLHEAVCRTEVFLPKTRLVPVDTSQDKPTSEVPNSINSNKRLDYELKFEVVPDAVRNLIRQLLIKDPAKRMTIEQAKKHEWVVEGLQDPSGWIKGPDLEKDSKKKILDVDEREMSHAVVRRNIIERALSTAGRLAGNLLGRSNTRKRAPSTATSASHSSDSIASPAGSSASTVGRAERDKIRDTRRASLRGDELLTALKTSRETTEHPLAQSQTASPDSAVQENYFSESFSTQKAASSACTPIAVRDERPPAPDRATSTVSTADSVKTIRASQMQRLPLPSSGLARDERPVSLDRGFRARVDGLWEGTAKTLARIGSRERRAPRDDRSPTSSRHSSESDARAEPSIAMSTASAAGAIEPPDVLRDAALNIDQNASPPTPHVMTQGEMTHGDHRTSFQAPTSSQDAFEQAQEVNQRRHLQELNSQFEAAIEAMSKPQSLVTDECPPSPDDIAFLEKQRTQVLGEPSAFSLGSNAIQGGPSASTIASSLDGYGASSVSQSMSNPSIGVISGASSPPGEGFLGSASTETARDMPALGKEPLPEFMRTADTITKHGRPAQIATGPSLEQWQNRTHDDDHDGDDDSDDGMMMPASTSKKF</sequence>
<evidence type="ECO:0000256" key="3">
    <source>
        <dbReference type="ARBA" id="ARBA00022679"/>
    </source>
</evidence>
<dbReference type="PROSITE" id="PS00108">
    <property type="entry name" value="PROTEIN_KINASE_ST"/>
    <property type="match status" value="1"/>
</dbReference>
<dbReference type="PANTHER" id="PTHR24350">
    <property type="entry name" value="SERINE/THREONINE-PROTEIN KINASE IAL-RELATED"/>
    <property type="match status" value="1"/>
</dbReference>
<feature type="region of interest" description="Disordered" evidence="11">
    <location>
        <begin position="1228"/>
        <end position="1275"/>
    </location>
</feature>
<keyword evidence="14" id="KW-1185">Reference proteome</keyword>
<feature type="region of interest" description="Disordered" evidence="11">
    <location>
        <begin position="994"/>
        <end position="1027"/>
    </location>
</feature>
<keyword evidence="5" id="KW-0418">Kinase</keyword>
<dbReference type="OrthoDB" id="68483at2759"/>
<dbReference type="STRING" id="1442371.A0A0D2JQ57"/>
<feature type="compositionally biased region" description="Basic and acidic residues" evidence="11">
    <location>
        <begin position="996"/>
        <end position="1022"/>
    </location>
</feature>
<comment type="catalytic activity">
    <reaction evidence="8">
        <text>L-seryl-[protein] + ATP = O-phospho-L-seryl-[protein] + ADP + H(+)</text>
        <dbReference type="Rhea" id="RHEA:17989"/>
        <dbReference type="Rhea" id="RHEA-COMP:9863"/>
        <dbReference type="Rhea" id="RHEA-COMP:11604"/>
        <dbReference type="ChEBI" id="CHEBI:15378"/>
        <dbReference type="ChEBI" id="CHEBI:29999"/>
        <dbReference type="ChEBI" id="CHEBI:30616"/>
        <dbReference type="ChEBI" id="CHEBI:83421"/>
        <dbReference type="ChEBI" id="CHEBI:456216"/>
        <dbReference type="EC" id="2.7.11.1"/>
    </reaction>
</comment>
<feature type="region of interest" description="Disordered" evidence="11">
    <location>
        <begin position="925"/>
        <end position="967"/>
    </location>
</feature>
<evidence type="ECO:0000256" key="2">
    <source>
        <dbReference type="ARBA" id="ARBA00022527"/>
    </source>
</evidence>
<dbReference type="GO" id="GO:0001558">
    <property type="term" value="P:regulation of cell growth"/>
    <property type="evidence" value="ECO:0007669"/>
    <property type="project" value="UniProtKB-ARBA"/>
</dbReference>
<feature type="compositionally biased region" description="Polar residues" evidence="11">
    <location>
        <begin position="226"/>
        <end position="240"/>
    </location>
</feature>
<feature type="compositionally biased region" description="Low complexity" evidence="11">
    <location>
        <begin position="100"/>
        <end position="114"/>
    </location>
</feature>
<accession>A0A0D2JQ57</accession>
<evidence type="ECO:0000256" key="6">
    <source>
        <dbReference type="ARBA" id="ARBA00022840"/>
    </source>
</evidence>
<dbReference type="RefSeq" id="XP_016629600.1">
    <property type="nucleotide sequence ID" value="XM_016779490.1"/>
</dbReference>
<dbReference type="InterPro" id="IPR000719">
    <property type="entry name" value="Prot_kinase_dom"/>
</dbReference>
<evidence type="ECO:0000256" key="7">
    <source>
        <dbReference type="ARBA" id="ARBA00047899"/>
    </source>
</evidence>
<feature type="compositionally biased region" description="Polar residues" evidence="11">
    <location>
        <begin position="890"/>
        <end position="907"/>
    </location>
</feature>
<feature type="compositionally biased region" description="Basic and acidic residues" evidence="11">
    <location>
        <begin position="855"/>
        <end position="873"/>
    </location>
</feature>
<evidence type="ECO:0000313" key="13">
    <source>
        <dbReference type="EMBL" id="KIX95477.1"/>
    </source>
</evidence>
<feature type="region of interest" description="Disordered" evidence="11">
    <location>
        <begin position="21"/>
        <end position="73"/>
    </location>
</feature>
<comment type="catalytic activity">
    <reaction evidence="7">
        <text>L-threonyl-[protein] + ATP = O-phospho-L-threonyl-[protein] + ADP + H(+)</text>
        <dbReference type="Rhea" id="RHEA:46608"/>
        <dbReference type="Rhea" id="RHEA-COMP:11060"/>
        <dbReference type="Rhea" id="RHEA-COMP:11605"/>
        <dbReference type="ChEBI" id="CHEBI:15378"/>
        <dbReference type="ChEBI" id="CHEBI:30013"/>
        <dbReference type="ChEBI" id="CHEBI:30616"/>
        <dbReference type="ChEBI" id="CHEBI:61977"/>
        <dbReference type="ChEBI" id="CHEBI:456216"/>
        <dbReference type="EC" id="2.7.11.1"/>
    </reaction>
</comment>
<dbReference type="VEuPathDB" id="FungiDB:Z520_08994"/>
<evidence type="ECO:0000256" key="4">
    <source>
        <dbReference type="ARBA" id="ARBA00022741"/>
    </source>
</evidence>
<feature type="compositionally biased region" description="Polar residues" evidence="11">
    <location>
        <begin position="46"/>
        <end position="68"/>
    </location>
</feature>
<dbReference type="Proteomes" id="UP000053411">
    <property type="component" value="Unassembled WGS sequence"/>
</dbReference>
<feature type="region of interest" description="Disordered" evidence="11">
    <location>
        <begin position="819"/>
        <end position="907"/>
    </location>
</feature>
<dbReference type="Gene3D" id="3.30.200.20">
    <property type="entry name" value="Phosphorylase Kinase, domain 1"/>
    <property type="match status" value="1"/>
</dbReference>
<dbReference type="InterPro" id="IPR011009">
    <property type="entry name" value="Kinase-like_dom_sf"/>
</dbReference>
<feature type="compositionally biased region" description="Polar residues" evidence="11">
    <location>
        <begin position="936"/>
        <end position="955"/>
    </location>
</feature>
<dbReference type="GeneID" id="27714740"/>
<dbReference type="GO" id="GO:0004674">
    <property type="term" value="F:protein serine/threonine kinase activity"/>
    <property type="evidence" value="ECO:0007669"/>
    <property type="project" value="UniProtKB-KW"/>
</dbReference>
<feature type="binding site" evidence="9 10">
    <location>
        <position position="321"/>
    </location>
    <ligand>
        <name>ATP</name>
        <dbReference type="ChEBI" id="CHEBI:30616"/>
    </ligand>
</feature>
<feature type="region of interest" description="Disordered" evidence="11">
    <location>
        <begin position="1186"/>
        <end position="1206"/>
    </location>
</feature>
<dbReference type="Pfam" id="PF00069">
    <property type="entry name" value="Pkinase"/>
    <property type="match status" value="2"/>
</dbReference>
<name>A0A0D2JQ57_9EURO</name>
<dbReference type="GO" id="GO:0005524">
    <property type="term" value="F:ATP binding"/>
    <property type="evidence" value="ECO:0007669"/>
    <property type="project" value="UniProtKB-UniRule"/>
</dbReference>
<dbReference type="PROSITE" id="PS50011">
    <property type="entry name" value="PROTEIN_KINASE_DOM"/>
    <property type="match status" value="1"/>
</dbReference>
<dbReference type="InterPro" id="IPR017441">
    <property type="entry name" value="Protein_kinase_ATP_BS"/>
</dbReference>
<keyword evidence="2" id="KW-0723">Serine/threonine-protein kinase</keyword>
<dbReference type="SUPFAM" id="SSF56112">
    <property type="entry name" value="Protein kinase-like (PK-like)"/>
    <property type="match status" value="1"/>
</dbReference>
<evidence type="ECO:0000256" key="8">
    <source>
        <dbReference type="ARBA" id="ARBA00048679"/>
    </source>
</evidence>
<evidence type="ECO:0000259" key="12">
    <source>
        <dbReference type="PROSITE" id="PS50011"/>
    </source>
</evidence>
<dbReference type="FunFam" id="3.30.200.20:FF:000206">
    <property type="entry name" value="Serine/threonine-protein kinase Ssp1"/>
    <property type="match status" value="1"/>
</dbReference>
<feature type="compositionally biased region" description="Low complexity" evidence="11">
    <location>
        <begin position="155"/>
        <end position="171"/>
    </location>
</feature>
<dbReference type="SMART" id="SM00220">
    <property type="entry name" value="S_TKc"/>
    <property type="match status" value="1"/>
</dbReference>
<feature type="domain" description="Protein kinase" evidence="12">
    <location>
        <begin position="292"/>
        <end position="762"/>
    </location>
</feature>
<feature type="region of interest" description="Disordered" evidence="11">
    <location>
        <begin position="215"/>
        <end position="275"/>
    </location>
</feature>